<dbReference type="InterPro" id="IPR052050">
    <property type="entry name" value="SecEffector_AnkRepeat"/>
</dbReference>
<sequence length="405" mass="45821">METPFEFKRLKGVVLPEEIVVLHHVVEQMNALLMTPEEAVAEAATTGKLEWLDSLLRRFPRCDPSDAFLAAVTKNRVAAVTIFFAFIQRNKDTRYRTQSSLKKGVLVSAKNGHLDIVKLVLPKFIYEGSNACHMVWTILEKASANGHLDIVKFAVQYAIDKKCVNEYFWFSETDALSRAIYGGHTEVWRFLLDHTEFDWKLYEAFEVSLAKERQEAAKLIYHVYPQCHNGHSMFVALASNGFTDAVKYLYQTEQITVCVVDEAFTSAVNADRADVVHFLLDTGRVTLEMFHKSFEDVVGSPTNRTDTLKILCSKRLASPQAINKAFKAAKRLETIKVLLATETIAEEAIFVAFQNAKQHGFGNYCSRAEEREIMKFLSQQPCISSRDIVAECLRADPRVSSDTNV</sequence>
<keyword evidence="2" id="KW-1185">Reference proteome</keyword>
<evidence type="ECO:0008006" key="3">
    <source>
        <dbReference type="Google" id="ProtNLM"/>
    </source>
</evidence>
<accession>A0A8T1V6P0</accession>
<dbReference type="AlphaFoldDB" id="A0A8T1V6P0"/>
<proteinExistence type="predicted"/>
<evidence type="ECO:0000313" key="2">
    <source>
        <dbReference type="Proteomes" id="UP000694044"/>
    </source>
</evidence>
<gene>
    <name evidence="1" type="ORF">PHYPSEUDO_014689</name>
</gene>
<dbReference type="OrthoDB" id="113929at2759"/>
<comment type="caution">
    <text evidence="1">The sequence shown here is derived from an EMBL/GenBank/DDBJ whole genome shotgun (WGS) entry which is preliminary data.</text>
</comment>
<evidence type="ECO:0000313" key="1">
    <source>
        <dbReference type="EMBL" id="KAG7376003.1"/>
    </source>
</evidence>
<dbReference type="PANTHER" id="PTHR46586:SF3">
    <property type="entry name" value="ANKYRIN REPEAT-CONTAINING PROTEIN"/>
    <property type="match status" value="1"/>
</dbReference>
<dbReference type="Proteomes" id="UP000694044">
    <property type="component" value="Unassembled WGS sequence"/>
</dbReference>
<reference evidence="1" key="1">
    <citation type="submission" date="2021-02" db="EMBL/GenBank/DDBJ databases">
        <authorList>
            <person name="Palmer J.M."/>
        </authorList>
    </citation>
    <scope>NUCLEOTIDE SEQUENCE</scope>
    <source>
        <strain evidence="1">SCRP734</strain>
    </source>
</reference>
<organism evidence="1 2">
    <name type="scientific">Phytophthora pseudosyringae</name>
    <dbReference type="NCBI Taxonomy" id="221518"/>
    <lineage>
        <taxon>Eukaryota</taxon>
        <taxon>Sar</taxon>
        <taxon>Stramenopiles</taxon>
        <taxon>Oomycota</taxon>
        <taxon>Peronosporomycetes</taxon>
        <taxon>Peronosporales</taxon>
        <taxon>Peronosporaceae</taxon>
        <taxon>Phytophthora</taxon>
    </lineage>
</organism>
<name>A0A8T1V6P0_9STRA</name>
<dbReference type="EMBL" id="JAGDFM010000854">
    <property type="protein sequence ID" value="KAG7376003.1"/>
    <property type="molecule type" value="Genomic_DNA"/>
</dbReference>
<protein>
    <recommendedName>
        <fullName evidence="3">Ankyrin repeat-containing domain</fullName>
    </recommendedName>
</protein>
<dbReference type="PANTHER" id="PTHR46586">
    <property type="entry name" value="ANKYRIN REPEAT-CONTAINING PROTEIN"/>
    <property type="match status" value="1"/>
</dbReference>